<organism evidence="1 2">
    <name type="scientific">Amycolatopsis nalaikhensis</name>
    <dbReference type="NCBI Taxonomy" id="715472"/>
    <lineage>
        <taxon>Bacteria</taxon>
        <taxon>Bacillati</taxon>
        <taxon>Actinomycetota</taxon>
        <taxon>Actinomycetes</taxon>
        <taxon>Pseudonocardiales</taxon>
        <taxon>Pseudonocardiaceae</taxon>
        <taxon>Amycolatopsis</taxon>
    </lineage>
</organism>
<evidence type="ECO:0000313" key="2">
    <source>
        <dbReference type="Proteomes" id="UP001227101"/>
    </source>
</evidence>
<dbReference type="Proteomes" id="UP001227101">
    <property type="component" value="Chromosome"/>
</dbReference>
<name>A0ABY8XUK5_9PSEU</name>
<gene>
    <name evidence="1" type="ORF">QP939_11265</name>
</gene>
<keyword evidence="2" id="KW-1185">Reference proteome</keyword>
<evidence type="ECO:0000313" key="1">
    <source>
        <dbReference type="EMBL" id="WIV59157.1"/>
    </source>
</evidence>
<sequence length="43" mass="4593">MDEDALDVFAAENAAGERVEIDAGTIRVPSAGSVEVDWRDAPF</sequence>
<proteinExistence type="predicted"/>
<accession>A0ABY8XUK5</accession>
<dbReference type="EMBL" id="CP127173">
    <property type="protein sequence ID" value="WIV59157.1"/>
    <property type="molecule type" value="Genomic_DNA"/>
</dbReference>
<reference evidence="1 2" key="1">
    <citation type="submission" date="2023-06" db="EMBL/GenBank/DDBJ databases">
        <authorList>
            <person name="Oyuntsetseg B."/>
            <person name="Kim S.B."/>
        </authorList>
    </citation>
    <scope>NUCLEOTIDE SEQUENCE [LARGE SCALE GENOMIC DNA]</scope>
    <source>
        <strain evidence="1 2">2-2</strain>
    </source>
</reference>
<dbReference type="RefSeq" id="WP_285456640.1">
    <property type="nucleotide sequence ID" value="NZ_CP127173.1"/>
</dbReference>
<protein>
    <submittedName>
        <fullName evidence="1">Uncharacterized protein</fullName>
    </submittedName>
</protein>